<dbReference type="AlphaFoldDB" id="A0A399ELT2"/>
<evidence type="ECO:0000259" key="9">
    <source>
        <dbReference type="Pfam" id="PF00586"/>
    </source>
</evidence>
<feature type="domain" description="PurM-like C-terminal" evidence="10">
    <location>
        <begin position="576"/>
        <end position="713"/>
    </location>
</feature>
<feature type="binding site" evidence="8">
    <location>
        <position position="539"/>
    </location>
    <ligand>
        <name>Mg(2+)</name>
        <dbReference type="ChEBI" id="CHEBI:18420"/>
        <label>1</label>
    </ligand>
</feature>
<feature type="binding site" evidence="8">
    <location>
        <position position="55"/>
    </location>
    <ligand>
        <name>ATP</name>
        <dbReference type="ChEBI" id="CHEBI:30616"/>
    </ligand>
</feature>
<protein>
    <recommendedName>
        <fullName evidence="8">Phosphoribosylformylglycinamidine synthase subunit PurL</fullName>
        <shortName evidence="8">FGAM synthase</shortName>
        <ecNumber evidence="8">6.3.5.3</ecNumber>
    </recommendedName>
    <alternativeName>
        <fullName evidence="8">Formylglycinamide ribonucleotide amidotransferase subunit II</fullName>
        <shortName evidence="8">FGAR amidotransferase II</shortName>
        <shortName evidence="8">FGAR-AT II</shortName>
    </alternativeName>
    <alternativeName>
        <fullName evidence="8">Glutamine amidotransferase PurL</fullName>
    </alternativeName>
    <alternativeName>
        <fullName evidence="8">Phosphoribosylformylglycinamidine synthase subunit II</fullName>
    </alternativeName>
</protein>
<dbReference type="PIRSF" id="PIRSF001587">
    <property type="entry name" value="FGAM_synthase_II"/>
    <property type="match status" value="1"/>
</dbReference>
<keyword evidence="5 8" id="KW-0658">Purine biosynthesis</keyword>
<dbReference type="NCBIfam" id="TIGR01736">
    <property type="entry name" value="FGAM_synth_II"/>
    <property type="match status" value="1"/>
</dbReference>
<dbReference type="GO" id="GO:0004642">
    <property type="term" value="F:phosphoribosylformylglycinamidine synthase activity"/>
    <property type="evidence" value="ECO:0007669"/>
    <property type="project" value="UniProtKB-UniRule"/>
</dbReference>
<keyword evidence="13" id="KW-1185">Reference proteome</keyword>
<dbReference type="NCBIfam" id="NF002290">
    <property type="entry name" value="PRK01213.1"/>
    <property type="match status" value="1"/>
</dbReference>
<dbReference type="CDD" id="cd02204">
    <property type="entry name" value="PurL_repeat2"/>
    <property type="match status" value="1"/>
</dbReference>
<feature type="binding site" evidence="8">
    <location>
        <begin position="97"/>
        <end position="100"/>
    </location>
    <ligand>
        <name>substrate</name>
    </ligand>
</feature>
<evidence type="ECO:0000313" key="12">
    <source>
        <dbReference type="EMBL" id="RIH84918.1"/>
    </source>
</evidence>
<dbReference type="InterPro" id="IPR036676">
    <property type="entry name" value="PurM-like_C_sf"/>
</dbReference>
<dbReference type="RefSeq" id="WP_119314947.1">
    <property type="nucleotide sequence ID" value="NZ_QXDL01000066.1"/>
</dbReference>
<dbReference type="SUPFAM" id="SSF56042">
    <property type="entry name" value="PurM C-terminal domain-like"/>
    <property type="match status" value="2"/>
</dbReference>
<dbReference type="Gene3D" id="3.90.650.10">
    <property type="entry name" value="PurM-like C-terminal domain"/>
    <property type="match status" value="2"/>
</dbReference>
<proteinExistence type="inferred from homology"/>
<evidence type="ECO:0000256" key="2">
    <source>
        <dbReference type="ARBA" id="ARBA00022598"/>
    </source>
</evidence>
<keyword evidence="2 8" id="KW-0436">Ligase</keyword>
<dbReference type="Gene3D" id="3.30.1330.10">
    <property type="entry name" value="PurM-like, N-terminal domain"/>
    <property type="match status" value="2"/>
</dbReference>
<dbReference type="SUPFAM" id="SSF55326">
    <property type="entry name" value="PurM N-terminal domain-like"/>
    <property type="match status" value="2"/>
</dbReference>
<dbReference type="Pfam" id="PF02769">
    <property type="entry name" value="AIRS_C"/>
    <property type="match status" value="2"/>
</dbReference>
<dbReference type="Proteomes" id="UP000265715">
    <property type="component" value="Unassembled WGS sequence"/>
</dbReference>
<feature type="binding site" evidence="8">
    <location>
        <position position="273"/>
    </location>
    <ligand>
        <name>Mg(2+)</name>
        <dbReference type="ChEBI" id="CHEBI:18420"/>
        <label>2</label>
    </ligand>
</feature>
<dbReference type="GO" id="GO:0005737">
    <property type="term" value="C:cytoplasm"/>
    <property type="evidence" value="ECO:0007669"/>
    <property type="project" value="UniProtKB-SubCell"/>
</dbReference>
<dbReference type="GO" id="GO:0006189">
    <property type="term" value="P:'de novo' IMP biosynthetic process"/>
    <property type="evidence" value="ECO:0007669"/>
    <property type="project" value="UniProtKB-UniRule"/>
</dbReference>
<evidence type="ECO:0000259" key="10">
    <source>
        <dbReference type="Pfam" id="PF02769"/>
    </source>
</evidence>
<evidence type="ECO:0000256" key="4">
    <source>
        <dbReference type="ARBA" id="ARBA00022741"/>
    </source>
</evidence>
<evidence type="ECO:0000256" key="3">
    <source>
        <dbReference type="ARBA" id="ARBA00022723"/>
    </source>
</evidence>
<feature type="active site" description="Proton acceptor" evidence="8">
    <location>
        <position position="98"/>
    </location>
</feature>
<evidence type="ECO:0000256" key="8">
    <source>
        <dbReference type="HAMAP-Rule" id="MF_00420"/>
    </source>
</evidence>
<feature type="binding site" evidence="8">
    <location>
        <position position="94"/>
    </location>
    <ligand>
        <name>ATP</name>
        <dbReference type="ChEBI" id="CHEBI:30616"/>
    </ligand>
</feature>
<sequence>MEETLTPLSEQAKALLKETGIPRNEYQEIVRLLGREPNRLELYLFKVMWSEHCSYKNSRPLLRTLPKEGPAVLQGPGENAGVVDIGEGWAVAFKIESHNHPSAVEPVQGAATGVGGIIRDIVAMGARPVALLNSLRFGKLEGSEGDRTRYLVQGVVGGIAHYGNAIGIPTVGGDVYFHPDYQDNPLVNAMCVGLLRVEELKKSFATLGRPVYYLGSKTGRDGIGGAAFASEELSEESESKRPSVQVGDPFMGKLTLEATLEAIRLDLVEGVQDMGAAGLTSSLSEMAHKSGLGLELDLGKVPRREAGMSPLELMLSESQERMVLVPRPGKEKALEELAARWGLDAVPVAVTIAEPVFRVKSEGQVVAEVPTHALADSVTYVREGQESPEVQALRAKDLSALPVPADLHGLLPKLLASPNLCSRAPVFERYDHQVGTNTALVPGKGDAAVVRVKGSKRGVALKVDANPRYCRLHPRLGAMHALAEAARNVSVVGGKPLAYTDGLNCPNPETPHGYYELSETIAGLAEASRALGIPVVSGNVSLYNEGPSYRIPPTPMVGVVGLLEDVERRAETGFRKPGEFVVLIGEPLGELGASEYLWVTEGLEAGHPPRLDLQREAKAQSAIRDLIGMGWVRTAHDVAEGGLAVALAEMTFPYGLGATLELRDPGRPDALLFGEAPSRILFSIDQGHLQSATAHLQSLGLPHRVLGQVGGDELTILLPKAQLKWSVNELKRTWEAPLREVLP</sequence>
<comment type="similarity">
    <text evidence="8">Belongs to the FGAMS family.</text>
</comment>
<dbReference type="InterPro" id="IPR010074">
    <property type="entry name" value="PRibForGlyAmidine_synth_PurL"/>
</dbReference>
<feature type="active site" evidence="8">
    <location>
        <position position="52"/>
    </location>
</feature>
<comment type="function">
    <text evidence="8">Part of the phosphoribosylformylglycinamidine synthase complex involved in the purines biosynthetic pathway. Catalyzes the ATP-dependent conversion of formylglycinamide ribonucleotide (FGAR) and glutamine to yield formylglycinamidine ribonucleotide (FGAM) and glutamate. The FGAM synthase complex is composed of three subunits. PurQ produces an ammonia molecule by converting glutamine to glutamate. PurL transfers the ammonia molecule to FGAR to form FGAM in an ATP-dependent manner. PurS interacts with PurQ and PurL and is thought to assist in the transfer of the ammonia molecule from PurQ to PurL.</text>
</comment>
<feature type="binding site" evidence="8">
    <location>
        <position position="119"/>
    </location>
    <ligand>
        <name>substrate</name>
    </ligand>
</feature>
<feature type="domain" description="PurM-like N-terminal" evidence="9">
    <location>
        <begin position="77"/>
        <end position="194"/>
    </location>
</feature>
<dbReference type="CDD" id="cd02203">
    <property type="entry name" value="PurL_repeat1"/>
    <property type="match status" value="1"/>
</dbReference>
<comment type="catalytic activity">
    <reaction evidence="8">
        <text>N(2)-formyl-N(1)-(5-phospho-beta-D-ribosyl)glycinamide + L-glutamine + ATP + H2O = 2-formamido-N(1)-(5-O-phospho-beta-D-ribosyl)acetamidine + L-glutamate + ADP + phosphate + H(+)</text>
        <dbReference type="Rhea" id="RHEA:17129"/>
        <dbReference type="ChEBI" id="CHEBI:15377"/>
        <dbReference type="ChEBI" id="CHEBI:15378"/>
        <dbReference type="ChEBI" id="CHEBI:29985"/>
        <dbReference type="ChEBI" id="CHEBI:30616"/>
        <dbReference type="ChEBI" id="CHEBI:43474"/>
        <dbReference type="ChEBI" id="CHEBI:58359"/>
        <dbReference type="ChEBI" id="CHEBI:147286"/>
        <dbReference type="ChEBI" id="CHEBI:147287"/>
        <dbReference type="ChEBI" id="CHEBI:456216"/>
        <dbReference type="EC" id="6.3.5.3"/>
    </reaction>
</comment>
<dbReference type="EMBL" id="QXDL01000066">
    <property type="protein sequence ID" value="RIH84918.1"/>
    <property type="molecule type" value="Genomic_DNA"/>
</dbReference>
<dbReference type="GO" id="GO:0000287">
    <property type="term" value="F:magnesium ion binding"/>
    <property type="evidence" value="ECO:0007669"/>
    <property type="project" value="UniProtKB-UniRule"/>
</dbReference>
<dbReference type="InterPro" id="IPR016188">
    <property type="entry name" value="PurM-like_N"/>
</dbReference>
<keyword evidence="4 8" id="KW-0547">Nucleotide-binding</keyword>
<dbReference type="GO" id="GO:0005524">
    <property type="term" value="F:ATP binding"/>
    <property type="evidence" value="ECO:0007669"/>
    <property type="project" value="UniProtKB-UniRule"/>
</dbReference>
<organism evidence="12 13">
    <name type="scientific">Calidithermus terrae</name>
    <dbReference type="NCBI Taxonomy" id="1408545"/>
    <lineage>
        <taxon>Bacteria</taxon>
        <taxon>Thermotogati</taxon>
        <taxon>Deinococcota</taxon>
        <taxon>Deinococci</taxon>
        <taxon>Thermales</taxon>
        <taxon>Thermaceae</taxon>
        <taxon>Calidithermus</taxon>
    </lineage>
</organism>
<feature type="binding site" evidence="8">
    <location>
        <position position="538"/>
    </location>
    <ligand>
        <name>ATP</name>
        <dbReference type="ChEBI" id="CHEBI:30616"/>
    </ligand>
</feature>
<dbReference type="InterPro" id="IPR010918">
    <property type="entry name" value="PurM-like_C_dom"/>
</dbReference>
<feature type="binding site" evidence="8">
    <location>
        <position position="96"/>
    </location>
    <ligand>
        <name>Mg(2+)</name>
        <dbReference type="ChEBI" id="CHEBI:18420"/>
        <label>1</label>
    </ligand>
</feature>
<name>A0A399ELT2_9DEIN</name>
<evidence type="ECO:0000256" key="6">
    <source>
        <dbReference type="ARBA" id="ARBA00022840"/>
    </source>
</evidence>
<dbReference type="Pfam" id="PF00586">
    <property type="entry name" value="AIRS"/>
    <property type="match status" value="2"/>
</dbReference>
<comment type="pathway">
    <text evidence="8">Purine metabolism; IMP biosynthesis via de novo pathway; 5-amino-1-(5-phospho-D-ribosyl)imidazole from N(2)-formyl-N(1)-(5-phospho-D-ribosyl)glycinamide: step 1/2.</text>
</comment>
<gene>
    <name evidence="8 12" type="primary">purL</name>
    <name evidence="12" type="ORF">Mterra_01838</name>
</gene>
<dbReference type="HAMAP" id="MF_00420">
    <property type="entry name" value="PurL_2"/>
    <property type="match status" value="1"/>
</dbReference>
<evidence type="ECO:0000313" key="13">
    <source>
        <dbReference type="Proteomes" id="UP000265715"/>
    </source>
</evidence>
<comment type="subcellular location">
    <subcellularLocation>
        <location evidence="8">Cytoplasm</location>
    </subcellularLocation>
</comment>
<evidence type="ECO:0000256" key="5">
    <source>
        <dbReference type="ARBA" id="ARBA00022755"/>
    </source>
</evidence>
<feature type="domain" description="Phosphoribosylformylglycinamidine synthase linker" evidence="11">
    <location>
        <begin position="20"/>
        <end position="56"/>
    </location>
</feature>
<feature type="binding site" evidence="8">
    <location>
        <begin position="317"/>
        <end position="319"/>
    </location>
    <ligand>
        <name>substrate</name>
    </ligand>
</feature>
<dbReference type="UniPathway" id="UPA00074">
    <property type="reaction ID" value="UER00128"/>
</dbReference>
<reference evidence="12 13" key="1">
    <citation type="submission" date="2018-08" db="EMBL/GenBank/DDBJ databases">
        <title>Meiothermus terrae DSM 26712 genome sequencing project.</title>
        <authorList>
            <person name="Da Costa M.S."/>
            <person name="Albuquerque L."/>
            <person name="Raposo P."/>
            <person name="Froufe H.J.C."/>
            <person name="Barroso C.S."/>
            <person name="Egas C."/>
        </authorList>
    </citation>
    <scope>NUCLEOTIDE SEQUENCE [LARGE SCALE GENOMIC DNA]</scope>
    <source>
        <strain evidence="12 13">DSM 26712</strain>
    </source>
</reference>
<dbReference type="InterPro" id="IPR041609">
    <property type="entry name" value="PurL_linker"/>
</dbReference>
<dbReference type="PANTHER" id="PTHR43555:SF1">
    <property type="entry name" value="PHOSPHORIBOSYLFORMYLGLYCINAMIDINE SYNTHASE SUBUNIT PURL"/>
    <property type="match status" value="1"/>
</dbReference>
<keyword evidence="3 8" id="KW-0479">Metal-binding</keyword>
<dbReference type="InterPro" id="IPR036921">
    <property type="entry name" value="PurM-like_N_sf"/>
</dbReference>
<feature type="binding site" evidence="8">
    <location>
        <position position="120"/>
    </location>
    <ligand>
        <name>Mg(2+)</name>
        <dbReference type="ChEBI" id="CHEBI:18420"/>
        <label>2</label>
    </ligand>
</feature>
<dbReference type="PANTHER" id="PTHR43555">
    <property type="entry name" value="PHOSPHORIBOSYLFORMYLGLYCINAMIDINE SYNTHASE SUBUNIT PURL"/>
    <property type="match status" value="1"/>
</dbReference>
<keyword evidence="7 8" id="KW-0460">Magnesium</keyword>
<dbReference type="OrthoDB" id="9804441at2"/>
<accession>A0A399ELT2</accession>
<feature type="domain" description="PurM-like N-terminal" evidence="9">
    <location>
        <begin position="445"/>
        <end position="562"/>
    </location>
</feature>
<evidence type="ECO:0000259" key="11">
    <source>
        <dbReference type="Pfam" id="PF18072"/>
    </source>
</evidence>
<keyword evidence="6 8" id="KW-0067">ATP-binding</keyword>
<dbReference type="FunFam" id="3.30.1330.10:FF:000004">
    <property type="entry name" value="Phosphoribosylformylglycinamidine synthase subunit PurL"/>
    <property type="match status" value="1"/>
</dbReference>
<comment type="caution">
    <text evidence="8">Lacks conserved residue(s) required for the propagation of feature annotation.</text>
</comment>
<feature type="binding site" evidence="8">
    <location>
        <position position="245"/>
    </location>
    <ligand>
        <name>substrate</name>
    </ligand>
</feature>
<evidence type="ECO:0000256" key="7">
    <source>
        <dbReference type="ARBA" id="ARBA00022842"/>
    </source>
</evidence>
<dbReference type="Pfam" id="PF18072">
    <property type="entry name" value="FGAR-AT_linker"/>
    <property type="match status" value="1"/>
</dbReference>
<comment type="caution">
    <text evidence="12">The sequence shown here is derived from an EMBL/GenBank/DDBJ whole genome shotgun (WGS) entry which is preliminary data.</text>
</comment>
<comment type="subunit">
    <text evidence="8">Monomer. Part of the FGAM synthase complex composed of 1 PurL, 1 PurQ and 2 PurS subunits.</text>
</comment>
<feature type="binding site" evidence="8">
    <location>
        <position position="541"/>
    </location>
    <ligand>
        <name>substrate</name>
    </ligand>
</feature>
<keyword evidence="1 8" id="KW-0963">Cytoplasm</keyword>
<feature type="binding site" evidence="8">
    <location>
        <position position="501"/>
    </location>
    <ligand>
        <name>ATP</name>
        <dbReference type="ChEBI" id="CHEBI:30616"/>
    </ligand>
</feature>
<feature type="domain" description="PurM-like C-terminal" evidence="10">
    <location>
        <begin position="208"/>
        <end position="359"/>
    </location>
</feature>
<evidence type="ECO:0000256" key="1">
    <source>
        <dbReference type="ARBA" id="ARBA00022490"/>
    </source>
</evidence>
<dbReference type="EC" id="6.3.5.3" evidence="8"/>